<reference evidence="1" key="1">
    <citation type="submission" date="2022-07" db="EMBL/GenBank/DDBJ databases">
        <title>Phylogenomic reconstructions and comparative analyses of Kickxellomycotina fungi.</title>
        <authorList>
            <person name="Reynolds N.K."/>
            <person name="Stajich J.E."/>
            <person name="Barry K."/>
            <person name="Grigoriev I.V."/>
            <person name="Crous P."/>
            <person name="Smith M.E."/>
        </authorList>
    </citation>
    <scope>NUCLEOTIDE SEQUENCE</scope>
    <source>
        <strain evidence="1">CBS 109366</strain>
    </source>
</reference>
<dbReference type="EMBL" id="JANBUJ010000001">
    <property type="protein sequence ID" value="KAJ2775848.1"/>
    <property type="molecule type" value="Genomic_DNA"/>
</dbReference>
<evidence type="ECO:0000313" key="2">
    <source>
        <dbReference type="Proteomes" id="UP001140234"/>
    </source>
</evidence>
<accession>A0ACC1K8E6</accession>
<sequence length="496" mass="52307">MSKDSRGFFLFGALSGLIERARSSAEKESQRLFTGSDADAPANDSDPPTQPPPPQHQHQHSGGRKRKSAPLASARHRPRPPRRQESLEAAMRERHAHARSPSPPQQQQSLPPRASSVVSERTHLAATVGTLALEGGGLGGPCGVPVRRQPGVDAWLSDHPMLGGTPLLGLTDEDEAEEDAATPTKAPSTASKRKWAEPATPPPPASPRGRDRQPHTPPGSAAKRNRVGEAAGPLPRSSASSPVPPRVHIASTRSSMTAVSAAVELGVSAATQTPPALPSSARIGGMHATSPDSPAEPSSAVERARLEKVERELHRLKKIIASLLPDELNDDDLRSVYGDLDRPRRGSDDVISRLIKARFGALLPPLPTIAAAAEAAEEPLASPPAPRGAIPPAPPLPPPGSQLLNAVTTLASARGRERAARPARVNSLSSSALPGGRPAVLPMVVQRLRAELRPVAKPAAPPPPPHKDPGVMTKLLEEMKHHRLRVVKKPEDMGCG</sequence>
<organism evidence="1 2">
    <name type="scientific">Coemansia nantahalensis</name>
    <dbReference type="NCBI Taxonomy" id="2789366"/>
    <lineage>
        <taxon>Eukaryota</taxon>
        <taxon>Fungi</taxon>
        <taxon>Fungi incertae sedis</taxon>
        <taxon>Zoopagomycota</taxon>
        <taxon>Kickxellomycotina</taxon>
        <taxon>Kickxellomycetes</taxon>
        <taxon>Kickxellales</taxon>
        <taxon>Kickxellaceae</taxon>
        <taxon>Coemansia</taxon>
    </lineage>
</organism>
<comment type="caution">
    <text evidence="1">The sequence shown here is derived from an EMBL/GenBank/DDBJ whole genome shotgun (WGS) entry which is preliminary data.</text>
</comment>
<dbReference type="Proteomes" id="UP001140234">
    <property type="component" value="Unassembled WGS sequence"/>
</dbReference>
<evidence type="ECO:0000313" key="1">
    <source>
        <dbReference type="EMBL" id="KAJ2775848.1"/>
    </source>
</evidence>
<keyword evidence="2" id="KW-1185">Reference proteome</keyword>
<protein>
    <submittedName>
        <fullName evidence="1">Uncharacterized protein</fullName>
    </submittedName>
</protein>
<proteinExistence type="predicted"/>
<gene>
    <name evidence="1" type="ORF">IWQ57_000005</name>
</gene>
<name>A0ACC1K8E6_9FUNG</name>